<sequence length="134" mass="15387">MMMLKDNILSFNKLEAKRSGRRTAEEVGDPDSDRRWTQDNFKVESVKLSEPRKLLAIRRPGRRSRSCPPFGPQIKWKSCKTRRAFGEKPEVAEVTRRPPESLFDRLLSAPLNPFCTVTFGGLTLARQKLSAIRQ</sequence>
<dbReference type="InParanoid" id="M1DGP9"/>
<dbReference type="EnsemblPlants" id="PGSC0003DMT400088778">
    <property type="protein sequence ID" value="PGSC0003DMT400088778"/>
    <property type="gene ID" value="PGSC0003DMG400038349"/>
</dbReference>
<keyword evidence="3" id="KW-1185">Reference proteome</keyword>
<reference evidence="2" key="2">
    <citation type="submission" date="2015-06" db="UniProtKB">
        <authorList>
            <consortium name="EnsemblPlants"/>
        </authorList>
    </citation>
    <scope>IDENTIFICATION</scope>
    <source>
        <strain evidence="2">DM1-3 516 R44</strain>
    </source>
</reference>
<feature type="region of interest" description="Disordered" evidence="1">
    <location>
        <begin position="16"/>
        <end position="36"/>
    </location>
</feature>
<name>M1DGP9_SOLTU</name>
<dbReference type="Gramene" id="PGSC0003DMT400088778">
    <property type="protein sequence ID" value="PGSC0003DMT400088778"/>
    <property type="gene ID" value="PGSC0003DMG400038349"/>
</dbReference>
<dbReference type="AlphaFoldDB" id="M1DGP9"/>
<evidence type="ECO:0000313" key="2">
    <source>
        <dbReference type="EnsemblPlants" id="PGSC0003DMT400088778"/>
    </source>
</evidence>
<dbReference type="Proteomes" id="UP000011115">
    <property type="component" value="Unassembled WGS sequence"/>
</dbReference>
<proteinExistence type="predicted"/>
<evidence type="ECO:0000256" key="1">
    <source>
        <dbReference type="SAM" id="MobiDB-lite"/>
    </source>
</evidence>
<dbReference type="PaxDb" id="4113-PGSC0003DMT400088778"/>
<evidence type="ECO:0000313" key="3">
    <source>
        <dbReference type="Proteomes" id="UP000011115"/>
    </source>
</evidence>
<protein>
    <submittedName>
        <fullName evidence="2">Uncharacterized protein</fullName>
    </submittedName>
</protein>
<reference evidence="3" key="1">
    <citation type="journal article" date="2011" name="Nature">
        <title>Genome sequence and analysis of the tuber crop potato.</title>
        <authorList>
            <consortium name="The Potato Genome Sequencing Consortium"/>
        </authorList>
    </citation>
    <scope>NUCLEOTIDE SEQUENCE [LARGE SCALE GENOMIC DNA]</scope>
    <source>
        <strain evidence="3">cv. DM1-3 516 R44</strain>
    </source>
</reference>
<accession>M1DGP9</accession>
<dbReference type="HOGENOM" id="CLU_1899935_0_0_1"/>
<organism evidence="2 3">
    <name type="scientific">Solanum tuberosum</name>
    <name type="common">Potato</name>
    <dbReference type="NCBI Taxonomy" id="4113"/>
    <lineage>
        <taxon>Eukaryota</taxon>
        <taxon>Viridiplantae</taxon>
        <taxon>Streptophyta</taxon>
        <taxon>Embryophyta</taxon>
        <taxon>Tracheophyta</taxon>
        <taxon>Spermatophyta</taxon>
        <taxon>Magnoliopsida</taxon>
        <taxon>eudicotyledons</taxon>
        <taxon>Gunneridae</taxon>
        <taxon>Pentapetalae</taxon>
        <taxon>asterids</taxon>
        <taxon>lamiids</taxon>
        <taxon>Solanales</taxon>
        <taxon>Solanaceae</taxon>
        <taxon>Solanoideae</taxon>
        <taxon>Solaneae</taxon>
        <taxon>Solanum</taxon>
    </lineage>
</organism>